<accession>A0ABU0MG45</accession>
<protein>
    <submittedName>
        <fullName evidence="4">Tetratricopeptide (TPR) repeat protein</fullName>
    </submittedName>
</protein>
<evidence type="ECO:0000313" key="5">
    <source>
        <dbReference type="Proteomes" id="UP001244552"/>
    </source>
</evidence>
<keyword evidence="1" id="KW-0677">Repeat</keyword>
<proteinExistence type="predicted"/>
<keyword evidence="5" id="KW-1185">Reference proteome</keyword>
<keyword evidence="2 3" id="KW-0802">TPR repeat</keyword>
<dbReference type="SUPFAM" id="SSF48452">
    <property type="entry name" value="TPR-like"/>
    <property type="match status" value="2"/>
</dbReference>
<evidence type="ECO:0000256" key="2">
    <source>
        <dbReference type="ARBA" id="ARBA00022803"/>
    </source>
</evidence>
<dbReference type="Proteomes" id="UP001244552">
    <property type="component" value="Unassembled WGS sequence"/>
</dbReference>
<dbReference type="PANTHER" id="PTHR44227">
    <property type="match status" value="1"/>
</dbReference>
<dbReference type="SMART" id="SM00028">
    <property type="entry name" value="TPR"/>
    <property type="match status" value="7"/>
</dbReference>
<dbReference type="InterPro" id="IPR002201">
    <property type="entry name" value="Glyco_trans_9"/>
</dbReference>
<gene>
    <name evidence="4" type="ORF">QO018_001245</name>
</gene>
<organism evidence="4 5">
    <name type="scientific">Azospirillum picis</name>
    <dbReference type="NCBI Taxonomy" id="488438"/>
    <lineage>
        <taxon>Bacteria</taxon>
        <taxon>Pseudomonadati</taxon>
        <taxon>Pseudomonadota</taxon>
        <taxon>Alphaproteobacteria</taxon>
        <taxon>Rhodospirillales</taxon>
        <taxon>Azospirillaceae</taxon>
        <taxon>Azospirillum</taxon>
    </lineage>
</organism>
<evidence type="ECO:0000256" key="3">
    <source>
        <dbReference type="PROSITE-ProRule" id="PRU00339"/>
    </source>
</evidence>
<dbReference type="Gene3D" id="1.25.40.10">
    <property type="entry name" value="Tetratricopeptide repeat domain"/>
    <property type="match status" value="3"/>
</dbReference>
<evidence type="ECO:0000313" key="4">
    <source>
        <dbReference type="EMBL" id="MDQ0532401.1"/>
    </source>
</evidence>
<dbReference type="Pfam" id="PF13432">
    <property type="entry name" value="TPR_16"/>
    <property type="match status" value="3"/>
</dbReference>
<dbReference type="InterPro" id="IPR052346">
    <property type="entry name" value="O-mannosyl-transferase_TMTC"/>
</dbReference>
<name>A0ABU0MG45_9PROT</name>
<dbReference type="InterPro" id="IPR019734">
    <property type="entry name" value="TPR_rpt"/>
</dbReference>
<dbReference type="Pfam" id="PF01075">
    <property type="entry name" value="Glyco_transf_9"/>
    <property type="match status" value="1"/>
</dbReference>
<comment type="caution">
    <text evidence="4">The sequence shown here is derived from an EMBL/GenBank/DDBJ whole genome shotgun (WGS) entry which is preliminary data.</text>
</comment>
<dbReference type="InterPro" id="IPR011990">
    <property type="entry name" value="TPR-like_helical_dom_sf"/>
</dbReference>
<evidence type="ECO:0000256" key="1">
    <source>
        <dbReference type="ARBA" id="ARBA00022737"/>
    </source>
</evidence>
<dbReference type="PROSITE" id="PS50005">
    <property type="entry name" value="TPR"/>
    <property type="match status" value="1"/>
</dbReference>
<dbReference type="PANTHER" id="PTHR44227:SF3">
    <property type="entry name" value="PROTEIN O-MANNOSYL-TRANSFERASE TMTC4"/>
    <property type="match status" value="1"/>
</dbReference>
<dbReference type="RefSeq" id="WP_209979841.1">
    <property type="nucleotide sequence ID" value="NZ_JAGINO010000003.1"/>
</dbReference>
<sequence length="675" mass="71534">MASLSEALNAALDHQEAGRLDQAETLYRRILAAVPEQPDALHLWGLVAAMRGDLAAALDRIDRAIANRSGVADYHGNRSRVLAATGRLGEAADEALRAADLDPDSADRRFHAAGLLQDLGRLDEAAENYGVLARRLPDAAPVHMNLALLREAQGDGTAAHASYLRVLALDPAHARAWSGLSALGSPLGPASGPAGEPGAVVAQRRAVLSGAEGAEPVARLALLRKEAGDLSGADRANRAALALDPVGAGTWNEQGNLEKGLRRLAASSAAYGRALVLRPDNAILLNNRADSLLKDGALAAAEADARRAVAADGRLSAAWNTLGTVLHRQNRLEDALDSFTRACDTASDGGIQARFNRSVILLALGRFAEGWDDYELGWCLDSGGRERSRPFPQPRWDGLPLSAGTLLVWGEQGLGDEVMYAALLPQLAADGMRVVLECDERLAALFRRGMPAVEVVPRRDPPAPRLTAPDITAQCPAGSLPRFMRRSSQAFAQSRPSCLAAAPLRTAALSDGLPAGRRRVGIAWSSKNDTLGRERSIPLALLARAMNRPDVTLVSLQYGDVAGEVAAAGTPIHLEPGIDAWSDIDGLAALISAMDLVVTIDNSTAHLAAALGRPTWILLPYAADWRWTAGRDDSLWYPSARLFRQTVAGDWSYPLAAAGTALDRWRAELAAKSGA</sequence>
<dbReference type="Gene3D" id="3.40.50.2000">
    <property type="entry name" value="Glycogen Phosphorylase B"/>
    <property type="match status" value="1"/>
</dbReference>
<feature type="repeat" description="TPR" evidence="3">
    <location>
        <begin position="316"/>
        <end position="349"/>
    </location>
</feature>
<reference evidence="4 5" key="1">
    <citation type="submission" date="2023-07" db="EMBL/GenBank/DDBJ databases">
        <title>Genomic Encyclopedia of Type Strains, Phase IV (KMG-IV): sequencing the most valuable type-strain genomes for metagenomic binning, comparative biology and taxonomic classification.</title>
        <authorList>
            <person name="Goeker M."/>
        </authorList>
    </citation>
    <scope>NUCLEOTIDE SEQUENCE [LARGE SCALE GENOMIC DNA]</scope>
    <source>
        <strain evidence="4 5">DSM 19922</strain>
    </source>
</reference>
<dbReference type="SUPFAM" id="SSF53756">
    <property type="entry name" value="UDP-Glycosyltransferase/glycogen phosphorylase"/>
    <property type="match status" value="1"/>
</dbReference>
<dbReference type="EMBL" id="JAUSVU010000003">
    <property type="protein sequence ID" value="MDQ0532401.1"/>
    <property type="molecule type" value="Genomic_DNA"/>
</dbReference>